<dbReference type="InterPro" id="IPR012337">
    <property type="entry name" value="RNaseH-like_sf"/>
</dbReference>
<dbReference type="Proteomes" id="UP000006882">
    <property type="component" value="Chromosome G7"/>
</dbReference>
<dbReference type="Gene3D" id="3.30.420.10">
    <property type="entry name" value="Ribonuclease H-like superfamily/Ribonuclease H"/>
    <property type="match status" value="2"/>
</dbReference>
<dbReference type="HOGENOM" id="CLU_1456814_0_0_1"/>
<dbReference type="OMA" id="KMARICH"/>
<proteinExistence type="predicted"/>
<dbReference type="eggNOG" id="KOG0304">
    <property type="taxonomic scope" value="Eukaryota"/>
</dbReference>
<dbReference type="GO" id="GO:0030015">
    <property type="term" value="C:CCR4-NOT core complex"/>
    <property type="evidence" value="ECO:0000318"/>
    <property type="project" value="GO_Central"/>
</dbReference>
<dbReference type="STRING" id="3760.M5VVN1"/>
<dbReference type="Gramene" id="ONH94314">
    <property type="protein sequence ID" value="ONH94314"/>
    <property type="gene ID" value="PRUPE_7G010200"/>
</dbReference>
<sequence length="186" mass="21542">MFFRRNLLGLTLSDTNGNNEGTWKFNFSRFDENSNPHIPVSISLLKRNSLDFQKMGIYVDNFVVKFLHVLKMNMGLHHLKWVCFHGLYELAYLLKFLTENSMSGEIILAKVAKILDVERSNEAHQAGSNSLLTVDVFSKMNTILRFVAGMSQGCLYGITLTIRTPYFSYTGRLHPNYHCFYFMRIH</sequence>
<dbReference type="GO" id="GO:0000932">
    <property type="term" value="C:P-body"/>
    <property type="evidence" value="ECO:0000318"/>
    <property type="project" value="GO_Central"/>
</dbReference>
<name>M5VVN1_PRUPE</name>
<dbReference type="AlphaFoldDB" id="M5VVN1"/>
<dbReference type="EMBL" id="CM007657">
    <property type="protein sequence ID" value="ONH94314.1"/>
    <property type="molecule type" value="Genomic_DNA"/>
</dbReference>
<organism evidence="1 2">
    <name type="scientific">Prunus persica</name>
    <name type="common">Peach</name>
    <name type="synonym">Amygdalus persica</name>
    <dbReference type="NCBI Taxonomy" id="3760"/>
    <lineage>
        <taxon>Eukaryota</taxon>
        <taxon>Viridiplantae</taxon>
        <taxon>Streptophyta</taxon>
        <taxon>Embryophyta</taxon>
        <taxon>Tracheophyta</taxon>
        <taxon>Spermatophyta</taxon>
        <taxon>Magnoliopsida</taxon>
        <taxon>eudicotyledons</taxon>
        <taxon>Gunneridae</taxon>
        <taxon>Pentapetalae</taxon>
        <taxon>rosids</taxon>
        <taxon>fabids</taxon>
        <taxon>Rosales</taxon>
        <taxon>Rosaceae</taxon>
        <taxon>Amygdaloideae</taxon>
        <taxon>Amygdaleae</taxon>
        <taxon>Prunus</taxon>
    </lineage>
</organism>
<accession>M5VVN1</accession>
<gene>
    <name evidence="1" type="ORF">PRUPE_7G010200</name>
</gene>
<dbReference type="SUPFAM" id="SSF53098">
    <property type="entry name" value="Ribonuclease H-like"/>
    <property type="match status" value="1"/>
</dbReference>
<dbReference type="PANTHER" id="PTHR10797">
    <property type="entry name" value="CCR4-NOT TRANSCRIPTION COMPLEX SUBUNIT"/>
    <property type="match status" value="1"/>
</dbReference>
<evidence type="ECO:0000313" key="2">
    <source>
        <dbReference type="Proteomes" id="UP000006882"/>
    </source>
</evidence>
<dbReference type="GO" id="GO:0004535">
    <property type="term" value="F:poly(A)-specific ribonuclease activity"/>
    <property type="evidence" value="ECO:0000318"/>
    <property type="project" value="GO_Central"/>
</dbReference>
<dbReference type="GO" id="GO:0003676">
    <property type="term" value="F:nucleic acid binding"/>
    <property type="evidence" value="ECO:0007669"/>
    <property type="project" value="InterPro"/>
</dbReference>
<dbReference type="GO" id="GO:0000288">
    <property type="term" value="P:nuclear-transcribed mRNA catabolic process, deadenylation-dependent decay"/>
    <property type="evidence" value="ECO:0000318"/>
    <property type="project" value="GO_Central"/>
</dbReference>
<evidence type="ECO:0000313" key="1">
    <source>
        <dbReference type="EMBL" id="ONH94314.1"/>
    </source>
</evidence>
<dbReference type="InterPro" id="IPR039637">
    <property type="entry name" value="CNOT7/CNOT8/Pop2"/>
</dbReference>
<reference evidence="1 2" key="1">
    <citation type="journal article" date="2013" name="Nat. Genet.">
        <title>The high-quality draft genome of peach (Prunus persica) identifies unique patterns of genetic diversity, domestication and genome evolution.</title>
        <authorList>
            <consortium name="International Peach Genome Initiative"/>
            <person name="Verde I."/>
            <person name="Abbott A.G."/>
            <person name="Scalabrin S."/>
            <person name="Jung S."/>
            <person name="Shu S."/>
            <person name="Marroni F."/>
            <person name="Zhebentyayeva T."/>
            <person name="Dettori M.T."/>
            <person name="Grimwood J."/>
            <person name="Cattonaro F."/>
            <person name="Zuccolo A."/>
            <person name="Rossini L."/>
            <person name="Jenkins J."/>
            <person name="Vendramin E."/>
            <person name="Meisel L.A."/>
            <person name="Decroocq V."/>
            <person name="Sosinski B."/>
            <person name="Prochnik S."/>
            <person name="Mitros T."/>
            <person name="Policriti A."/>
            <person name="Cipriani G."/>
            <person name="Dondini L."/>
            <person name="Ficklin S."/>
            <person name="Goodstein D.M."/>
            <person name="Xuan P."/>
            <person name="Del Fabbro C."/>
            <person name="Aramini V."/>
            <person name="Copetti D."/>
            <person name="Gonzalez S."/>
            <person name="Horner D.S."/>
            <person name="Falchi R."/>
            <person name="Lucas S."/>
            <person name="Mica E."/>
            <person name="Maldonado J."/>
            <person name="Lazzari B."/>
            <person name="Bielenberg D."/>
            <person name="Pirona R."/>
            <person name="Miculan M."/>
            <person name="Barakat A."/>
            <person name="Testolin R."/>
            <person name="Stella A."/>
            <person name="Tartarini S."/>
            <person name="Tonutti P."/>
            <person name="Arus P."/>
            <person name="Orellana A."/>
            <person name="Wells C."/>
            <person name="Main D."/>
            <person name="Vizzotto G."/>
            <person name="Silva H."/>
            <person name="Salamini F."/>
            <person name="Schmutz J."/>
            <person name="Morgante M."/>
            <person name="Rokhsar D.S."/>
        </authorList>
    </citation>
    <scope>NUCLEOTIDE SEQUENCE [LARGE SCALE GENOMIC DNA]</scope>
    <source>
        <strain evidence="2">cv. Nemared</strain>
    </source>
</reference>
<keyword evidence="2" id="KW-1185">Reference proteome</keyword>
<dbReference type="InterPro" id="IPR036397">
    <property type="entry name" value="RNaseH_sf"/>
</dbReference>
<protein>
    <submittedName>
        <fullName evidence="1">Uncharacterized protein</fullName>
    </submittedName>
</protein>